<keyword evidence="2" id="KW-1133">Transmembrane helix</keyword>
<name>E3NSN1_CAERE</name>
<dbReference type="KEGG" id="crq:GCK72_012822"/>
<dbReference type="OrthoDB" id="5888827at2759"/>
<gene>
    <name evidence="3" type="ORF">CRE_18350</name>
</gene>
<protein>
    <submittedName>
        <fullName evidence="3">Uncharacterized protein</fullName>
    </submittedName>
</protein>
<dbReference type="GeneID" id="9805922"/>
<feature type="compositionally biased region" description="Basic and acidic residues" evidence="1">
    <location>
        <begin position="55"/>
        <end position="78"/>
    </location>
</feature>
<feature type="transmembrane region" description="Helical" evidence="2">
    <location>
        <begin position="20"/>
        <end position="40"/>
    </location>
</feature>
<evidence type="ECO:0000313" key="3">
    <source>
        <dbReference type="EMBL" id="EFO90439.1"/>
    </source>
</evidence>
<reference evidence="3" key="1">
    <citation type="submission" date="2007-07" db="EMBL/GenBank/DDBJ databases">
        <title>PCAP assembly of the Caenorhabditis remanei genome.</title>
        <authorList>
            <consortium name="The Caenorhabditis remanei Sequencing Consortium"/>
            <person name="Wilson R.K."/>
        </authorList>
    </citation>
    <scope>NUCLEOTIDE SEQUENCE [LARGE SCALE GENOMIC DNA]</scope>
    <source>
        <strain evidence="3">PB4641</strain>
    </source>
</reference>
<feature type="region of interest" description="Disordered" evidence="1">
    <location>
        <begin position="50"/>
        <end position="89"/>
    </location>
</feature>
<dbReference type="RefSeq" id="XP_003088590.2">
    <property type="nucleotide sequence ID" value="XM_003088542.2"/>
</dbReference>
<organism evidence="4">
    <name type="scientific">Caenorhabditis remanei</name>
    <name type="common">Caenorhabditis vulgaris</name>
    <dbReference type="NCBI Taxonomy" id="31234"/>
    <lineage>
        <taxon>Eukaryota</taxon>
        <taxon>Metazoa</taxon>
        <taxon>Ecdysozoa</taxon>
        <taxon>Nematoda</taxon>
        <taxon>Chromadorea</taxon>
        <taxon>Rhabditida</taxon>
        <taxon>Rhabditina</taxon>
        <taxon>Rhabditomorpha</taxon>
        <taxon>Rhabditoidea</taxon>
        <taxon>Rhabditidae</taxon>
        <taxon>Peloderinae</taxon>
        <taxon>Caenorhabditis</taxon>
    </lineage>
</organism>
<evidence type="ECO:0000313" key="4">
    <source>
        <dbReference type="Proteomes" id="UP000008281"/>
    </source>
</evidence>
<dbReference type="Proteomes" id="UP000008281">
    <property type="component" value="Unassembled WGS sequence"/>
</dbReference>
<sequence length="89" mass="10400">MDNMIHVDDEDTWKSVMPVYGPAAGVTFLVAAGSFLYFGYKMYKKHKARQAAIAESKRQNEENRENHDAMRQEREQSQPRDMPIEMQTF</sequence>
<dbReference type="FunCoup" id="E3NSN1">
    <property type="interactions" value="426"/>
</dbReference>
<dbReference type="HOGENOM" id="CLU_190921_0_0_1"/>
<keyword evidence="2" id="KW-0472">Membrane</keyword>
<dbReference type="OMA" id="IHENMRR"/>
<accession>E3NSN1</accession>
<keyword evidence="2" id="KW-0812">Transmembrane</keyword>
<dbReference type="CTD" id="9805922"/>
<dbReference type="eggNOG" id="ENOG502TJ9Q">
    <property type="taxonomic scope" value="Eukaryota"/>
</dbReference>
<evidence type="ECO:0000256" key="1">
    <source>
        <dbReference type="SAM" id="MobiDB-lite"/>
    </source>
</evidence>
<dbReference type="AlphaFoldDB" id="E3NSN1"/>
<evidence type="ECO:0000256" key="2">
    <source>
        <dbReference type="SAM" id="Phobius"/>
    </source>
</evidence>
<dbReference type="EMBL" id="DS270003">
    <property type="protein sequence ID" value="EFO90439.1"/>
    <property type="molecule type" value="Genomic_DNA"/>
</dbReference>
<keyword evidence="4" id="KW-1185">Reference proteome</keyword>
<proteinExistence type="predicted"/>
<dbReference type="InParanoid" id="E3NSN1"/>